<keyword evidence="4" id="KW-1185">Reference proteome</keyword>
<dbReference type="Proteomes" id="UP000582646">
    <property type="component" value="Unassembled WGS sequence"/>
</dbReference>
<proteinExistence type="predicted"/>
<evidence type="ECO:0000313" key="3">
    <source>
        <dbReference type="EMBL" id="NKY17595.1"/>
    </source>
</evidence>
<dbReference type="Gene3D" id="3.40.1350.10">
    <property type="match status" value="1"/>
</dbReference>
<dbReference type="GO" id="GO:0004519">
    <property type="term" value="F:endonuclease activity"/>
    <property type="evidence" value="ECO:0007669"/>
    <property type="project" value="InterPro"/>
</dbReference>
<feature type="domain" description="Endonuclease NucS C-terminal" evidence="2">
    <location>
        <begin position="19"/>
        <end position="100"/>
    </location>
</feature>
<dbReference type="InterPro" id="IPR048301">
    <property type="entry name" value="NucS_C"/>
</dbReference>
<dbReference type="CDD" id="cd22341">
    <property type="entry name" value="NucS-like"/>
    <property type="match status" value="1"/>
</dbReference>
<evidence type="ECO:0000256" key="1">
    <source>
        <dbReference type="ARBA" id="ARBA00023125"/>
    </source>
</evidence>
<gene>
    <name evidence="3" type="ORF">HF999_04310</name>
</gene>
<dbReference type="InterPro" id="IPR011856">
    <property type="entry name" value="tRNA_endonuc-like_dom_sf"/>
</dbReference>
<protein>
    <submittedName>
        <fullName evidence="3">DUF91 domain-containing protein</fullName>
    </submittedName>
</protein>
<keyword evidence="1" id="KW-0238">DNA-binding</keyword>
<evidence type="ECO:0000259" key="2">
    <source>
        <dbReference type="Pfam" id="PF01939"/>
    </source>
</evidence>
<dbReference type="InterPro" id="IPR002793">
    <property type="entry name" value="Endonuclease_NucS"/>
</dbReference>
<dbReference type="Pfam" id="PF01939">
    <property type="entry name" value="NucS_C"/>
    <property type="match status" value="1"/>
</dbReference>
<name>A0A846WZA5_9ACTN</name>
<sequence>MWRIDGEPRRVQPTKLALESRLEDIIETQTDVLGQPILLIGRQVPTSYGKFIDLLGVNAEGDVVVIELKRDRTPRDVVAQILDYASWVQDLENPEVRAIFDDYRRRTGGAASFDEAFAEVFGDGAPDDLNSRHQLIVVASDMDGATERLVGYLSGGYQVPINVLLLDYFADGDREYLARTWLIDDAGLTATRSGAASAAKKQAVWNGHDWYVSYGEESGGRSWDDARTFGFVSAGGGEWFSRTLRQLPVGARVFTHIPKSGYVGVGEVLAAAVPFEEATVTQEGKSMPLSSLPLRGNYVYPTTDDSQDRREWVVPVRWTRAVPRAEAVWKPGFFANQNSACKLRNEYTIAEASSHFGLD</sequence>
<evidence type="ECO:0000313" key="4">
    <source>
        <dbReference type="Proteomes" id="UP000582646"/>
    </source>
</evidence>
<dbReference type="RefSeq" id="WP_168544680.1">
    <property type="nucleotide sequence ID" value="NZ_BAAAKS010000006.1"/>
</dbReference>
<dbReference type="GO" id="GO:0003677">
    <property type="term" value="F:DNA binding"/>
    <property type="evidence" value="ECO:0007669"/>
    <property type="project" value="UniProtKB-KW"/>
</dbReference>
<accession>A0A846WZA5</accession>
<comment type="caution">
    <text evidence="3">The sequence shown here is derived from an EMBL/GenBank/DDBJ whole genome shotgun (WGS) entry which is preliminary data.</text>
</comment>
<reference evidence="3 4" key="1">
    <citation type="submission" date="2020-04" db="EMBL/GenBank/DDBJ databases">
        <title>MicrobeNet Type strains.</title>
        <authorList>
            <person name="Nicholson A.C."/>
        </authorList>
    </citation>
    <scope>NUCLEOTIDE SEQUENCE [LARGE SCALE GENOMIC DNA]</scope>
    <source>
        <strain evidence="3 4">DSM 44113</strain>
    </source>
</reference>
<organism evidence="3 4">
    <name type="scientific">Tsukamurella spumae</name>
    <dbReference type="NCBI Taxonomy" id="44753"/>
    <lineage>
        <taxon>Bacteria</taxon>
        <taxon>Bacillati</taxon>
        <taxon>Actinomycetota</taxon>
        <taxon>Actinomycetes</taxon>
        <taxon>Mycobacteriales</taxon>
        <taxon>Tsukamurellaceae</taxon>
        <taxon>Tsukamurella</taxon>
    </lineage>
</organism>
<dbReference type="EMBL" id="JAAXOQ010000004">
    <property type="protein sequence ID" value="NKY17595.1"/>
    <property type="molecule type" value="Genomic_DNA"/>
</dbReference>
<dbReference type="AlphaFoldDB" id="A0A846WZA5"/>